<dbReference type="EC" id="3.5.1.28" evidence="5"/>
<evidence type="ECO:0000256" key="4">
    <source>
        <dbReference type="ARBA" id="ARBA00007553"/>
    </source>
</evidence>
<protein>
    <recommendedName>
        <fullName evidence="11">1,6-anhydro-N-acetylmuramyl-L-alanine amidase AmpD</fullName>
        <ecNumber evidence="5">3.5.1.28</ecNumber>
    </recommendedName>
    <alternativeName>
        <fullName evidence="12">N-acetylmuramoyl-L-alanine amidase</fullName>
    </alternativeName>
</protein>
<comment type="cofactor">
    <cofactor evidence="2">
        <name>Zn(2+)</name>
        <dbReference type="ChEBI" id="CHEBI:29105"/>
    </cofactor>
</comment>
<evidence type="ECO:0000256" key="2">
    <source>
        <dbReference type="ARBA" id="ARBA00001947"/>
    </source>
</evidence>
<name>A0ABS3NCP4_9GAMM</name>
<comment type="catalytic activity">
    <reaction evidence="1">
        <text>Hydrolyzes the link between N-acetylmuramoyl residues and L-amino acid residues in certain cell-wall glycopeptides.</text>
        <dbReference type="EC" id="3.5.1.28"/>
    </reaction>
</comment>
<keyword evidence="8 14" id="KW-0378">Hydrolase</keyword>
<reference evidence="14 15" key="1">
    <citation type="submission" date="2021-03" db="EMBL/GenBank/DDBJ databases">
        <title>Oceanisphaera sp. nov., isolated from the intestine.</title>
        <authorList>
            <person name="Zhao L.-H."/>
            <person name="Shi L.-F."/>
        </authorList>
    </citation>
    <scope>NUCLEOTIDE SEQUENCE [LARGE SCALE GENOMIC DNA]</scope>
    <source>
        <strain evidence="14 15">DM8</strain>
    </source>
</reference>
<dbReference type="PANTHER" id="PTHR30417:SF4">
    <property type="entry name" value="1,6-ANHYDRO-N-ACETYLMURAMYL-L-ALANINE AMIDASE AMPD"/>
    <property type="match status" value="1"/>
</dbReference>
<evidence type="ECO:0000256" key="10">
    <source>
        <dbReference type="ARBA" id="ARBA00023316"/>
    </source>
</evidence>
<comment type="caution">
    <text evidence="14">The sequence shown here is derived from an EMBL/GenBank/DDBJ whole genome shotgun (WGS) entry which is preliminary data.</text>
</comment>
<evidence type="ECO:0000256" key="3">
    <source>
        <dbReference type="ARBA" id="ARBA00004496"/>
    </source>
</evidence>
<dbReference type="PANTHER" id="PTHR30417">
    <property type="entry name" value="N-ACETYLMURAMOYL-L-ALANINE AMIDASE AMID"/>
    <property type="match status" value="1"/>
</dbReference>
<sequence length="184" mass="20654">MTHTPSLTLGDDHWLSPARHCPSPHYDERPGGEVSLLVVHSISLPPAQYGGPYIDQLFLGTLDPDEDAYFAQIHQLRVSAHCLIRRDGELVQYVPFNKRAWHAGQSNFNGRERCNDFAIGIELEGTDTDTFTKAQYQQLITVTRLLQARYPAITTQHIVGHSDIAPGRKTDPGSGFNWDFIDEV</sequence>
<feature type="domain" description="N-acetylmuramoyl-L-alanine amidase" evidence="13">
    <location>
        <begin position="23"/>
        <end position="173"/>
    </location>
</feature>
<evidence type="ECO:0000256" key="12">
    <source>
        <dbReference type="ARBA" id="ARBA00042615"/>
    </source>
</evidence>
<comment type="similarity">
    <text evidence="4">Belongs to the N-acetylmuramoyl-L-alanine amidase 2 family.</text>
</comment>
<dbReference type="Proteomes" id="UP000664882">
    <property type="component" value="Unassembled WGS sequence"/>
</dbReference>
<evidence type="ECO:0000256" key="9">
    <source>
        <dbReference type="ARBA" id="ARBA00022833"/>
    </source>
</evidence>
<dbReference type="RefSeq" id="WP_208003735.1">
    <property type="nucleotide sequence ID" value="NZ_JAGDFX010000001.1"/>
</dbReference>
<organism evidence="14 15">
    <name type="scientific">Oceanisphaera pacifica</name>
    <dbReference type="NCBI Taxonomy" id="2818389"/>
    <lineage>
        <taxon>Bacteria</taxon>
        <taxon>Pseudomonadati</taxon>
        <taxon>Pseudomonadota</taxon>
        <taxon>Gammaproteobacteria</taxon>
        <taxon>Aeromonadales</taxon>
        <taxon>Aeromonadaceae</taxon>
        <taxon>Oceanisphaera</taxon>
    </lineage>
</organism>
<evidence type="ECO:0000256" key="11">
    <source>
        <dbReference type="ARBA" id="ARBA00039257"/>
    </source>
</evidence>
<evidence type="ECO:0000256" key="7">
    <source>
        <dbReference type="ARBA" id="ARBA00022723"/>
    </source>
</evidence>
<dbReference type="Pfam" id="PF01510">
    <property type="entry name" value="Amidase_2"/>
    <property type="match status" value="1"/>
</dbReference>
<dbReference type="NCBIfam" id="NF008758">
    <property type="entry name" value="PRK11789.1"/>
    <property type="match status" value="1"/>
</dbReference>
<evidence type="ECO:0000256" key="1">
    <source>
        <dbReference type="ARBA" id="ARBA00001561"/>
    </source>
</evidence>
<evidence type="ECO:0000313" key="14">
    <source>
        <dbReference type="EMBL" id="MBO1518148.1"/>
    </source>
</evidence>
<dbReference type="Gene3D" id="3.40.80.10">
    <property type="entry name" value="Peptidoglycan recognition protein-like"/>
    <property type="match status" value="1"/>
</dbReference>
<evidence type="ECO:0000256" key="5">
    <source>
        <dbReference type="ARBA" id="ARBA00011901"/>
    </source>
</evidence>
<dbReference type="InterPro" id="IPR002502">
    <property type="entry name" value="Amidase_domain"/>
</dbReference>
<keyword evidence="7" id="KW-0479">Metal-binding</keyword>
<proteinExistence type="inferred from homology"/>
<dbReference type="SUPFAM" id="SSF55846">
    <property type="entry name" value="N-acetylmuramoyl-L-alanine amidase-like"/>
    <property type="match status" value="1"/>
</dbReference>
<accession>A0ABS3NCP4</accession>
<keyword evidence="15" id="KW-1185">Reference proteome</keyword>
<dbReference type="EMBL" id="JAGDFX010000001">
    <property type="protein sequence ID" value="MBO1518148.1"/>
    <property type="molecule type" value="Genomic_DNA"/>
</dbReference>
<dbReference type="InterPro" id="IPR051206">
    <property type="entry name" value="NAMLAA_amidase_2"/>
</dbReference>
<keyword evidence="10" id="KW-0961">Cell wall biogenesis/degradation</keyword>
<comment type="subcellular location">
    <subcellularLocation>
        <location evidence="3">Cytoplasm</location>
    </subcellularLocation>
</comment>
<evidence type="ECO:0000256" key="8">
    <source>
        <dbReference type="ARBA" id="ARBA00022801"/>
    </source>
</evidence>
<gene>
    <name evidence="14" type="primary">ampD</name>
    <name evidence="14" type="ORF">J3U76_00615</name>
</gene>
<dbReference type="GO" id="GO:0008745">
    <property type="term" value="F:N-acetylmuramoyl-L-alanine amidase activity"/>
    <property type="evidence" value="ECO:0007669"/>
    <property type="project" value="UniProtKB-EC"/>
</dbReference>
<dbReference type="SMART" id="SM00644">
    <property type="entry name" value="Ami_2"/>
    <property type="match status" value="1"/>
</dbReference>
<keyword evidence="6" id="KW-0963">Cytoplasm</keyword>
<dbReference type="CDD" id="cd06583">
    <property type="entry name" value="PGRP"/>
    <property type="match status" value="1"/>
</dbReference>
<keyword evidence="9" id="KW-0862">Zinc</keyword>
<evidence type="ECO:0000313" key="15">
    <source>
        <dbReference type="Proteomes" id="UP000664882"/>
    </source>
</evidence>
<dbReference type="InterPro" id="IPR036505">
    <property type="entry name" value="Amidase/PGRP_sf"/>
</dbReference>
<evidence type="ECO:0000256" key="6">
    <source>
        <dbReference type="ARBA" id="ARBA00022490"/>
    </source>
</evidence>
<evidence type="ECO:0000259" key="13">
    <source>
        <dbReference type="SMART" id="SM00644"/>
    </source>
</evidence>